<keyword evidence="3" id="KW-1185">Reference proteome</keyword>
<dbReference type="EMBL" id="CP106856">
    <property type="protein sequence ID" value="UYB36704.1"/>
    <property type="molecule type" value="Genomic_DNA"/>
</dbReference>
<dbReference type="Proteomes" id="UP001063368">
    <property type="component" value="Chromosome"/>
</dbReference>
<feature type="region of interest" description="Disordered" evidence="1">
    <location>
        <begin position="1"/>
        <end position="66"/>
    </location>
</feature>
<organism evidence="2 3">
    <name type="scientific">Arthrobacter koreensis</name>
    <dbReference type="NCBI Taxonomy" id="199136"/>
    <lineage>
        <taxon>Bacteria</taxon>
        <taxon>Bacillati</taxon>
        <taxon>Actinomycetota</taxon>
        <taxon>Actinomycetes</taxon>
        <taxon>Micrococcales</taxon>
        <taxon>Micrococcaceae</taxon>
        <taxon>Arthrobacter</taxon>
    </lineage>
</organism>
<evidence type="ECO:0000313" key="2">
    <source>
        <dbReference type="EMBL" id="UYB36704.1"/>
    </source>
</evidence>
<sequence>MTTEPTGPANDAEDPLGPSAPQPEPTGSPRTPGSSDESAGNIREDQGTHAAGTVPPTGEEDIPSAD</sequence>
<proteinExistence type="predicted"/>
<feature type="compositionally biased region" description="Polar residues" evidence="1">
    <location>
        <begin position="28"/>
        <end position="38"/>
    </location>
</feature>
<protein>
    <submittedName>
        <fullName evidence="2">Uncharacterized protein</fullName>
    </submittedName>
</protein>
<dbReference type="RefSeq" id="WP_263128313.1">
    <property type="nucleotide sequence ID" value="NZ_CP106856.1"/>
</dbReference>
<name>A0ABY6FVG4_9MICC</name>
<gene>
    <name evidence="2" type="ORF">N9A08_03230</name>
</gene>
<accession>A0ABY6FVG4</accession>
<evidence type="ECO:0000313" key="3">
    <source>
        <dbReference type="Proteomes" id="UP001063368"/>
    </source>
</evidence>
<evidence type="ECO:0000256" key="1">
    <source>
        <dbReference type="SAM" id="MobiDB-lite"/>
    </source>
</evidence>
<reference evidence="2" key="1">
    <citation type="submission" date="2022-09" db="EMBL/GenBank/DDBJ databases">
        <authorList>
            <person name="Li D."/>
            <person name="Cheng J."/>
            <person name="Li Y."/>
        </authorList>
    </citation>
    <scope>NUCLEOTIDE SEQUENCE</scope>
    <source>
        <strain evidence="2">DL</strain>
    </source>
</reference>